<dbReference type="SUPFAM" id="SSF55486">
    <property type="entry name" value="Metalloproteases ('zincins'), catalytic domain"/>
    <property type="match status" value="1"/>
</dbReference>
<dbReference type="Proteomes" id="UP001217838">
    <property type="component" value="Unassembled WGS sequence"/>
</dbReference>
<dbReference type="SUPFAM" id="SSF69318">
    <property type="entry name" value="Integrin alpha N-terminal domain"/>
    <property type="match status" value="1"/>
</dbReference>
<gene>
    <name evidence="7" type="ORF">POL58_15015</name>
</gene>
<evidence type="ECO:0000256" key="3">
    <source>
        <dbReference type="ARBA" id="ARBA00022729"/>
    </source>
</evidence>
<dbReference type="Pfam" id="PF00413">
    <property type="entry name" value="Peptidase_M10"/>
    <property type="match status" value="1"/>
</dbReference>
<keyword evidence="3" id="KW-0732">Signal</keyword>
<proteinExistence type="predicted"/>
<feature type="domain" description="Peptidase metallopeptidase" evidence="6">
    <location>
        <begin position="93"/>
        <end position="251"/>
    </location>
</feature>
<dbReference type="InterPro" id="IPR001818">
    <property type="entry name" value="Pept_M10_metallopeptidase"/>
</dbReference>
<evidence type="ECO:0000313" key="7">
    <source>
        <dbReference type="EMBL" id="MDC0669059.1"/>
    </source>
</evidence>
<evidence type="ECO:0000313" key="8">
    <source>
        <dbReference type="Proteomes" id="UP001217838"/>
    </source>
</evidence>
<reference evidence="7 8" key="1">
    <citation type="submission" date="2022-11" db="EMBL/GenBank/DDBJ databases">
        <title>Minimal conservation of predation-associated metabolite biosynthetic gene clusters underscores biosynthetic potential of Myxococcota including descriptions for ten novel species: Archangium lansinium sp. nov., Myxococcus landrumus sp. nov., Nannocystis bai.</title>
        <authorList>
            <person name="Ahearne A."/>
            <person name="Stevens C."/>
            <person name="Dowd S."/>
        </authorList>
    </citation>
    <scope>NUCLEOTIDE SEQUENCE [LARGE SCALE GENOMIC DNA]</scope>
    <source>
        <strain evidence="7 8">NCELM</strain>
    </source>
</reference>
<keyword evidence="2" id="KW-0479">Metal-binding</keyword>
<evidence type="ECO:0000256" key="2">
    <source>
        <dbReference type="ARBA" id="ARBA00022723"/>
    </source>
</evidence>
<organism evidence="7 8">
    <name type="scientific">Nannocystis radixulma</name>
    <dbReference type="NCBI Taxonomy" id="2995305"/>
    <lineage>
        <taxon>Bacteria</taxon>
        <taxon>Pseudomonadati</taxon>
        <taxon>Myxococcota</taxon>
        <taxon>Polyangia</taxon>
        <taxon>Nannocystales</taxon>
        <taxon>Nannocystaceae</taxon>
        <taxon>Nannocystis</taxon>
    </lineage>
</organism>
<keyword evidence="5" id="KW-0862">Zinc</keyword>
<dbReference type="Gene3D" id="2.40.128.340">
    <property type="match status" value="3"/>
</dbReference>
<evidence type="ECO:0000256" key="5">
    <source>
        <dbReference type="ARBA" id="ARBA00022833"/>
    </source>
</evidence>
<dbReference type="InterPro" id="IPR006026">
    <property type="entry name" value="Peptidase_Metallo"/>
</dbReference>
<dbReference type="InterPro" id="IPR028994">
    <property type="entry name" value="Integrin_alpha_N"/>
</dbReference>
<evidence type="ECO:0000256" key="1">
    <source>
        <dbReference type="ARBA" id="ARBA00022670"/>
    </source>
</evidence>
<keyword evidence="1" id="KW-0645">Protease</keyword>
<dbReference type="Gene3D" id="3.40.390.10">
    <property type="entry name" value="Collagenase (Catalytic Domain)"/>
    <property type="match status" value="1"/>
</dbReference>
<sequence>MMSRYIHRPRRLLVLAAVVLPGCDSVQSSDQAELPSWQEFRAAATRVVDGQERYVLDGDLPVDLPQVEKAYADLVAAREGNAPRSIVNLNKGAIDRWQGGQEQDLRYCITDEFGPLKDRVVHEMSQATRSWEQAGHVDFRYVPASDADCKPGGAVTFAVKPWDSGGAMAFFPSSSESLRILYIDYDDFDTNPAWDESSPRMNTVGVLRHELGHTLGLRHEHTRELSSICFEDSEWAELSEYDSRSVMHYQWCAGGTITTDYTLTISDQEGARALYGPPAVVRHDSKVPVDFDHDGRSDLALIGSTEWKALPVAFAGAGGFNVTRVAVATLAKVAGQHGADIVTGDFDGDGRTDIAVTGARDWKSIPVALSRGDGDFEVLTPGLGEWPARATADNAQLLTGDFDGDGKTDLALLGPESWQTIPVALSVGDGSFTLVDKPSPDFAARASATGVRIVTGDFDGDGRTDIALTGGRKWSTVPVALSNGDGSFRMVESADQTFAAAAAAADTVVLAGDFDGDGKTDLALTGASTSKALHVALSKGDGTFTVTAQPTGELGGWAEEIDAHVLAGDFDGDGKTDLALVGKADTLPVARSRGDGTFELAARATTTFGSRIKAGANVIVGDFDGDGRSDMAMTGPSTWSTIPTAYSQGDGSFTVTEENAGEFANLASHEGAHVL</sequence>
<comment type="caution">
    <text evidence="7">The sequence shown here is derived from an EMBL/GenBank/DDBJ whole genome shotgun (WGS) entry which is preliminary data.</text>
</comment>
<accession>A0ABT5B6B1</accession>
<dbReference type="SMART" id="SM00235">
    <property type="entry name" value="ZnMc"/>
    <property type="match status" value="1"/>
</dbReference>
<keyword evidence="4" id="KW-0378">Hydrolase</keyword>
<protein>
    <submittedName>
        <fullName evidence="7">FG-GAP-like repeat-containing protein</fullName>
    </submittedName>
</protein>
<name>A0ABT5B6B1_9BACT</name>
<evidence type="ECO:0000259" key="6">
    <source>
        <dbReference type="SMART" id="SM00235"/>
    </source>
</evidence>
<keyword evidence="8" id="KW-1185">Reference proteome</keyword>
<dbReference type="InterPro" id="IPR013517">
    <property type="entry name" value="FG-GAP"/>
</dbReference>
<dbReference type="PANTHER" id="PTHR46580">
    <property type="entry name" value="SENSOR KINASE-RELATED"/>
    <property type="match status" value="1"/>
</dbReference>
<dbReference type="InterPro" id="IPR024079">
    <property type="entry name" value="MetalloPept_cat_dom_sf"/>
</dbReference>
<dbReference type="EMBL" id="JAQNDN010000005">
    <property type="protein sequence ID" value="MDC0669059.1"/>
    <property type="molecule type" value="Genomic_DNA"/>
</dbReference>
<evidence type="ECO:0000256" key="4">
    <source>
        <dbReference type="ARBA" id="ARBA00022801"/>
    </source>
</evidence>
<dbReference type="Pfam" id="PF13517">
    <property type="entry name" value="FG-GAP_3"/>
    <property type="match status" value="3"/>
</dbReference>